<evidence type="ECO:0000256" key="6">
    <source>
        <dbReference type="ARBA" id="ARBA00023159"/>
    </source>
</evidence>
<dbReference type="PANTHER" id="PTHR30118:SF6">
    <property type="entry name" value="HTH-TYPE TRANSCRIPTIONAL REGULATOR LEUO"/>
    <property type="match status" value="1"/>
</dbReference>
<evidence type="ECO:0000313" key="9">
    <source>
        <dbReference type="EMBL" id="MET3759421.1"/>
    </source>
</evidence>
<keyword evidence="6" id="KW-0010">Activator</keyword>
<organism evidence="9 10">
    <name type="scientific">Rhizobium binae</name>
    <dbReference type="NCBI Taxonomy" id="1138190"/>
    <lineage>
        <taxon>Bacteria</taxon>
        <taxon>Pseudomonadati</taxon>
        <taxon>Pseudomonadota</taxon>
        <taxon>Alphaproteobacteria</taxon>
        <taxon>Hyphomicrobiales</taxon>
        <taxon>Rhizobiaceae</taxon>
        <taxon>Rhizobium/Agrobacterium group</taxon>
        <taxon>Rhizobium</taxon>
    </lineage>
</organism>
<evidence type="ECO:0000256" key="2">
    <source>
        <dbReference type="ARBA" id="ARBA00022458"/>
    </source>
</evidence>
<evidence type="ECO:0000256" key="3">
    <source>
        <dbReference type="ARBA" id="ARBA00022491"/>
    </source>
</evidence>
<accession>A0ABV2MSH4</accession>
<evidence type="ECO:0000256" key="7">
    <source>
        <dbReference type="ARBA" id="ARBA00023163"/>
    </source>
</evidence>
<dbReference type="Proteomes" id="UP001549077">
    <property type="component" value="Unassembled WGS sequence"/>
</dbReference>
<protein>
    <submittedName>
        <fullName evidence="9">DNA-binding transcriptional LysR family regulator</fullName>
    </submittedName>
</protein>
<dbReference type="PANTHER" id="PTHR30118">
    <property type="entry name" value="HTH-TYPE TRANSCRIPTIONAL REGULATOR LEUO-RELATED"/>
    <property type="match status" value="1"/>
</dbReference>
<evidence type="ECO:0000259" key="8">
    <source>
        <dbReference type="PROSITE" id="PS50931"/>
    </source>
</evidence>
<keyword evidence="10" id="KW-1185">Reference proteome</keyword>
<feature type="non-terminal residue" evidence="9">
    <location>
        <position position="95"/>
    </location>
</feature>
<keyword evidence="2" id="KW-0536">Nodulation</keyword>
<dbReference type="Pfam" id="PF00126">
    <property type="entry name" value="HTH_1"/>
    <property type="match status" value="1"/>
</dbReference>
<keyword evidence="4" id="KW-0805">Transcription regulation</keyword>
<dbReference type="InterPro" id="IPR036388">
    <property type="entry name" value="WH-like_DNA-bd_sf"/>
</dbReference>
<dbReference type="PROSITE" id="PS50931">
    <property type="entry name" value="HTH_LYSR"/>
    <property type="match status" value="1"/>
</dbReference>
<dbReference type="InterPro" id="IPR036390">
    <property type="entry name" value="WH_DNA-bd_sf"/>
</dbReference>
<feature type="domain" description="HTH lysR-type" evidence="8">
    <location>
        <begin position="17"/>
        <end position="74"/>
    </location>
</feature>
<keyword evidence="3" id="KW-0678">Repressor</keyword>
<dbReference type="Gene3D" id="1.10.10.10">
    <property type="entry name" value="Winged helix-like DNA-binding domain superfamily/Winged helix DNA-binding domain"/>
    <property type="match status" value="1"/>
</dbReference>
<evidence type="ECO:0000256" key="4">
    <source>
        <dbReference type="ARBA" id="ARBA00023015"/>
    </source>
</evidence>
<evidence type="ECO:0000256" key="5">
    <source>
        <dbReference type="ARBA" id="ARBA00023125"/>
    </source>
</evidence>
<dbReference type="PRINTS" id="PR00039">
    <property type="entry name" value="HTHLYSR"/>
</dbReference>
<keyword evidence="5 9" id="KW-0238">DNA-binding</keyword>
<dbReference type="InterPro" id="IPR000847">
    <property type="entry name" value="LysR_HTH_N"/>
</dbReference>
<dbReference type="InterPro" id="IPR050389">
    <property type="entry name" value="LysR-type_TF"/>
</dbReference>
<evidence type="ECO:0000256" key="1">
    <source>
        <dbReference type="ARBA" id="ARBA00009437"/>
    </source>
</evidence>
<comment type="caution">
    <text evidence="9">The sequence shown here is derived from an EMBL/GenBank/DDBJ whole genome shotgun (WGS) entry which is preliminary data.</text>
</comment>
<comment type="similarity">
    <text evidence="1">Belongs to the LysR transcriptional regulatory family.</text>
</comment>
<sequence>MAIIYGMDIQPMRFKGLDLNLLVALDALMTERKLTAAARSINLSQPAMSAAISRLRDYFRDDLFIMQRRELVPTPRAEALAPAVREALLHIQLSV</sequence>
<name>A0ABV2MSH4_9HYPH</name>
<gene>
    <name evidence="9" type="ORF">ABID08_006812</name>
</gene>
<evidence type="ECO:0000313" key="10">
    <source>
        <dbReference type="Proteomes" id="UP001549077"/>
    </source>
</evidence>
<reference evidence="9 10" key="1">
    <citation type="submission" date="2024-06" db="EMBL/GenBank/DDBJ databases">
        <title>Genomic Encyclopedia of Type Strains, Phase IV (KMG-IV): sequencing the most valuable type-strain genomes for metagenomic binning, comparative biology and taxonomic classification.</title>
        <authorList>
            <person name="Goeker M."/>
        </authorList>
    </citation>
    <scope>NUCLEOTIDE SEQUENCE [LARGE SCALE GENOMIC DNA]</scope>
    <source>
        <strain evidence="9 10">DSM 29288</strain>
    </source>
</reference>
<proteinExistence type="inferred from homology"/>
<dbReference type="GO" id="GO:0003677">
    <property type="term" value="F:DNA binding"/>
    <property type="evidence" value="ECO:0007669"/>
    <property type="project" value="UniProtKB-KW"/>
</dbReference>
<keyword evidence="7" id="KW-0804">Transcription</keyword>
<dbReference type="EMBL" id="JBEPMY010000064">
    <property type="protein sequence ID" value="MET3759421.1"/>
    <property type="molecule type" value="Genomic_DNA"/>
</dbReference>
<dbReference type="SUPFAM" id="SSF46785">
    <property type="entry name" value="Winged helix' DNA-binding domain"/>
    <property type="match status" value="1"/>
</dbReference>